<sequence length="142" mass="16466">MSGLFEISINEKQTIAKARKLLEQYHRIKRVAMQEVYQPLTAQITSMPTNKDKNQNSSKIEIGVQRKLDAAELLKSIDQAIHVLSDKDKHRISSKFMNGTQFFDYEIYEADNISEATYYRQLNSALLNFAECYKWGQLLVLD</sequence>
<reference evidence="1 2" key="1">
    <citation type="journal article" date="2016" name="Genome Announc.">
        <title>Complete Genome Sequences of Aerococcus christensenii CCUG 28831T, Aerococcus sanguinicola CCUG 43001T, Aerococcus urinae CCUG 36881T, Aerococcus urinaeequi CCUG 28094T, Aerococcus urinaehominis CCUG 42038 BT, and Aerococcus viridans CCUG 4311T.</title>
        <authorList>
            <person name="Carkaci D."/>
            <person name="Dargis R."/>
            <person name="Nielsen X.C."/>
            <person name="Skovgaard O."/>
            <person name="Fuursted K."/>
            <person name="Christensen J.J."/>
        </authorList>
    </citation>
    <scope>NUCLEOTIDE SEQUENCE [LARGE SCALE GENOMIC DNA]</scope>
    <source>
        <strain evidence="1 2">CCUG4311</strain>
    </source>
</reference>
<organism evidence="1 2">
    <name type="scientific">Aerococcus viridans</name>
    <dbReference type="NCBI Taxonomy" id="1377"/>
    <lineage>
        <taxon>Bacteria</taxon>
        <taxon>Bacillati</taxon>
        <taxon>Bacillota</taxon>
        <taxon>Bacilli</taxon>
        <taxon>Lactobacillales</taxon>
        <taxon>Aerococcaceae</taxon>
        <taxon>Aerococcus</taxon>
    </lineage>
</organism>
<gene>
    <name evidence="1" type="ORF">AWM76_00355</name>
</gene>
<dbReference type="EMBL" id="CP014164">
    <property type="protein sequence ID" value="AMC00130.1"/>
    <property type="molecule type" value="Genomic_DNA"/>
</dbReference>
<dbReference type="GeneID" id="32029362"/>
<dbReference type="RefSeq" id="WP_003142880.1">
    <property type="nucleotide sequence ID" value="NZ_CP014164.1"/>
</dbReference>
<dbReference type="AlphaFoldDB" id="A0AAU8U6I5"/>
<accession>A0AAU8U6I5</accession>
<dbReference type="NCBIfam" id="TIGR01637">
    <property type="entry name" value="phage_arpU"/>
    <property type="match status" value="1"/>
</dbReference>
<evidence type="ECO:0000313" key="1">
    <source>
        <dbReference type="EMBL" id="AMC00130.1"/>
    </source>
</evidence>
<evidence type="ECO:0008006" key="3">
    <source>
        <dbReference type="Google" id="ProtNLM"/>
    </source>
</evidence>
<proteinExistence type="predicted"/>
<reference evidence="2" key="2">
    <citation type="submission" date="2016-01" db="EMBL/GenBank/DDBJ databases">
        <title>Six Aerococcus type strain genome sequencing and assembly using PacBio and Illumina Hiseq.</title>
        <authorList>
            <person name="Carkaci D."/>
            <person name="Dargis R."/>
            <person name="Nielsen X.C."/>
            <person name="Skovgaard O."/>
            <person name="Fuursted K."/>
            <person name="Christensen J.J."/>
        </authorList>
    </citation>
    <scope>NUCLEOTIDE SEQUENCE [LARGE SCALE GENOMIC DNA]</scope>
    <source>
        <strain evidence="2">CCUG4311</strain>
    </source>
</reference>
<evidence type="ECO:0000313" key="2">
    <source>
        <dbReference type="Proteomes" id="UP000066986"/>
    </source>
</evidence>
<protein>
    <recommendedName>
        <fullName evidence="3">ArpU family transcriptional regulator</fullName>
    </recommendedName>
</protein>
<dbReference type="KEGG" id="avs:AWM76_00355"/>
<dbReference type="InterPro" id="IPR006524">
    <property type="entry name" value="ArpU-like"/>
</dbReference>
<dbReference type="Proteomes" id="UP000066986">
    <property type="component" value="Chromosome"/>
</dbReference>
<name>A0AAU8U6I5_9LACT</name>